<dbReference type="InterPro" id="IPR056147">
    <property type="entry name" value="NQRA_N"/>
</dbReference>
<keyword evidence="13" id="KW-1185">Reference proteome</keyword>
<dbReference type="EC" id="7.2.1.1" evidence="8"/>
<dbReference type="KEGG" id="csaz:Cs308_0375"/>
<feature type="domain" description="NqrA second alpha/beta" evidence="11">
    <location>
        <begin position="116"/>
        <end position="264"/>
    </location>
</feature>
<name>A0A1A9HXA6_9CHLA</name>
<accession>A0A1A9HXA6</accession>
<comment type="catalytic activity">
    <reaction evidence="8">
        <text>a ubiquinone + n Na(+)(in) + NADH + H(+) = a ubiquinol + n Na(+)(out) + NAD(+)</text>
        <dbReference type="Rhea" id="RHEA:47748"/>
        <dbReference type="Rhea" id="RHEA-COMP:9565"/>
        <dbReference type="Rhea" id="RHEA-COMP:9566"/>
        <dbReference type="ChEBI" id="CHEBI:15378"/>
        <dbReference type="ChEBI" id="CHEBI:16389"/>
        <dbReference type="ChEBI" id="CHEBI:17976"/>
        <dbReference type="ChEBI" id="CHEBI:29101"/>
        <dbReference type="ChEBI" id="CHEBI:57540"/>
        <dbReference type="ChEBI" id="CHEBI:57945"/>
        <dbReference type="EC" id="7.2.1.1"/>
    </reaction>
</comment>
<dbReference type="NCBIfam" id="NF003758">
    <property type="entry name" value="PRK05352.1-1"/>
    <property type="match status" value="1"/>
</dbReference>
<evidence type="ECO:0000256" key="8">
    <source>
        <dbReference type="HAMAP-Rule" id="MF_00425"/>
    </source>
</evidence>
<evidence type="ECO:0000256" key="1">
    <source>
        <dbReference type="ARBA" id="ARBA00022448"/>
    </source>
</evidence>
<evidence type="ECO:0000313" key="12">
    <source>
        <dbReference type="EMBL" id="ANH78546.1"/>
    </source>
</evidence>
<organism evidence="12 13">
    <name type="scientific">Candidatus Chlamydia sanziniae</name>
    <dbReference type="NCBI Taxonomy" id="1806891"/>
    <lineage>
        <taxon>Bacteria</taxon>
        <taxon>Pseudomonadati</taxon>
        <taxon>Chlamydiota</taxon>
        <taxon>Chlamydiia</taxon>
        <taxon>Chlamydiales</taxon>
        <taxon>Chlamydiaceae</taxon>
        <taxon>Chlamydia/Chlamydophila group</taxon>
        <taxon>Chlamydia</taxon>
    </lineage>
</organism>
<comment type="subunit">
    <text evidence="8">Composed of six subunits; NqrA, NqrB, NqrC, NqrD, NqrE and NqrF.</text>
</comment>
<evidence type="ECO:0000256" key="2">
    <source>
        <dbReference type="ARBA" id="ARBA00022967"/>
    </source>
</evidence>
<keyword evidence="1 8" id="KW-0813">Transport</keyword>
<dbReference type="OrthoDB" id="9774536at2"/>
<evidence type="ECO:0000259" key="10">
    <source>
        <dbReference type="Pfam" id="PF11973"/>
    </source>
</evidence>
<dbReference type="InterPro" id="IPR008703">
    <property type="entry name" value="NqrA"/>
</dbReference>
<dbReference type="InterPro" id="IPR022615">
    <property type="entry name" value="NqrA_C_domain"/>
</dbReference>
<keyword evidence="7 8" id="KW-0739">Sodium transport</keyword>
<dbReference type="EMBL" id="CP014639">
    <property type="protein sequence ID" value="ANH78546.1"/>
    <property type="molecule type" value="Genomic_DNA"/>
</dbReference>
<dbReference type="Proteomes" id="UP000078162">
    <property type="component" value="Chromosome"/>
</dbReference>
<dbReference type="NCBIfam" id="TIGR01936">
    <property type="entry name" value="nqrA"/>
    <property type="match status" value="1"/>
</dbReference>
<evidence type="ECO:0000259" key="11">
    <source>
        <dbReference type="Pfam" id="PF24836"/>
    </source>
</evidence>
<proteinExistence type="inferred from homology"/>
<comment type="similarity">
    <text evidence="8">Belongs to the NqrA family.</text>
</comment>
<keyword evidence="3 8" id="KW-0520">NAD</keyword>
<reference evidence="13" key="1">
    <citation type="submission" date="2016-03" db="EMBL/GenBank/DDBJ databases">
        <title>Culture-independent genomics supports pathogen discovery for uncultivable bacteria within the genus Chlamydia.</title>
        <authorList>
            <person name="Taylor-Brown A."/>
            <person name="Bachmann N.L."/>
            <person name="Borel N."/>
            <person name="Polkinghorne A."/>
        </authorList>
    </citation>
    <scope>NUCLEOTIDE SEQUENCE [LARGE SCALE GENOMIC DNA]</scope>
    <source>
        <strain evidence="13">2742-308</strain>
    </source>
</reference>
<dbReference type="RefSeq" id="WP_066481872.1">
    <property type="nucleotide sequence ID" value="NZ_CP014639.1"/>
</dbReference>
<keyword evidence="2 8" id="KW-1278">Translocase</keyword>
<evidence type="ECO:0000256" key="7">
    <source>
        <dbReference type="ARBA" id="ARBA00023201"/>
    </source>
</evidence>
<dbReference type="Pfam" id="PF11973">
    <property type="entry name" value="NQRA_SLBB"/>
    <property type="match status" value="1"/>
</dbReference>
<evidence type="ECO:0000256" key="6">
    <source>
        <dbReference type="ARBA" id="ARBA00023075"/>
    </source>
</evidence>
<dbReference type="GO" id="GO:0006814">
    <property type="term" value="P:sodium ion transport"/>
    <property type="evidence" value="ECO:0007669"/>
    <property type="project" value="UniProtKB-UniRule"/>
</dbReference>
<evidence type="ECO:0000256" key="4">
    <source>
        <dbReference type="ARBA" id="ARBA00023053"/>
    </source>
</evidence>
<dbReference type="Pfam" id="PF24836">
    <property type="entry name" value="NQRA_2nd"/>
    <property type="match status" value="1"/>
</dbReference>
<sequence>MKIAVSQGLDLSLQGSPKESGFYNRVDPDFVAIDLRPFCSLALKLKVAQGDVINSGCPIAEYKHFPNTFITSHVSGTVTSIRRGVKRSLLDVVIKKLPGPTITEYSYDLQTLSHLELLEVFKKEGLFALMKQRPFDIPALPTKSPKDIFINLADNRPFTPVPEKHLALFSSKEEGFYVFVVGVRAIAKLFGLRPHIIFRDRLTLPTQDLKAIAHLHTISGPFPSGSPSIHIQQIAPITDEKQVIFTLSFPEVLTIGHLFLKGRILHEQVVALAGTGIKSSQRRYIITTKGASFSSLLNLEEISHKDSLIAGDPLTGRLCYKEESPHLGLRDHSITVLPNPSKRQAFSFLRLGFNKLTFTKTYLSGFFKKKRVYINPDTNVHGETRPIIDTEIYDKVMPMRIPVVPLIKAIITKNFNLACQFGFLEISSEDFALPTLIDPSKIEMLTIVKEALVEYAKETGILSPQEESHICSSKNL</sequence>
<dbReference type="AlphaFoldDB" id="A0A1A9HXA6"/>
<dbReference type="GO" id="GO:0016655">
    <property type="term" value="F:oxidoreductase activity, acting on NAD(P)H, quinone or similar compound as acceptor"/>
    <property type="evidence" value="ECO:0007669"/>
    <property type="project" value="UniProtKB-UniRule"/>
</dbReference>
<dbReference type="PANTHER" id="PTHR37839">
    <property type="entry name" value="NA(+)-TRANSLOCATING NADH-QUINONE REDUCTASE SUBUNIT A"/>
    <property type="match status" value="1"/>
</dbReference>
<feature type="domain" description="Na(+)-translocating NADH-quinone reductase subunit A C-terminal" evidence="10">
    <location>
        <begin position="269"/>
        <end position="319"/>
    </location>
</feature>
<evidence type="ECO:0000313" key="13">
    <source>
        <dbReference type="Proteomes" id="UP000078162"/>
    </source>
</evidence>
<dbReference type="HAMAP" id="MF_00425">
    <property type="entry name" value="NqrA"/>
    <property type="match status" value="1"/>
</dbReference>
<dbReference type="InterPro" id="IPR056148">
    <property type="entry name" value="NQRA_2nd"/>
</dbReference>
<gene>
    <name evidence="8" type="primary">nqrA</name>
    <name evidence="12" type="ORF">Cs308_0375</name>
</gene>
<dbReference type="PATRIC" id="fig|1806891.3.peg.366"/>
<dbReference type="STRING" id="1806891.Cs308_0375"/>
<comment type="function">
    <text evidence="8">NQR complex catalyzes the reduction of ubiquinone-1 to ubiquinol by two successive reactions, coupled with the transport of Na(+) ions from the cytoplasm to the periplasm. NqrA to NqrE are probably involved in the second step, the conversion of ubisemiquinone to ubiquinol.</text>
</comment>
<evidence type="ECO:0000256" key="5">
    <source>
        <dbReference type="ARBA" id="ARBA00023065"/>
    </source>
</evidence>
<keyword evidence="5 8" id="KW-0406">Ion transport</keyword>
<keyword evidence="4 8" id="KW-0915">Sodium</keyword>
<dbReference type="Pfam" id="PF05896">
    <property type="entry name" value="NQRA_N"/>
    <property type="match status" value="1"/>
</dbReference>
<protein>
    <recommendedName>
        <fullName evidence="8">Na(+)-translocating NADH-quinone reductase subunit A</fullName>
        <shortName evidence="8">Na(+)-NQR subunit A</shortName>
        <shortName evidence="8">Na(+)-translocating NQR subunit A</shortName>
        <ecNumber evidence="8">7.2.1.1</ecNumber>
    </recommendedName>
    <alternativeName>
        <fullName evidence="8">NQR complex subunit A</fullName>
    </alternativeName>
    <alternativeName>
        <fullName evidence="8">NQR-1 subunit A</fullName>
    </alternativeName>
</protein>
<evidence type="ECO:0000256" key="3">
    <source>
        <dbReference type="ARBA" id="ARBA00023027"/>
    </source>
</evidence>
<dbReference type="PANTHER" id="PTHR37839:SF1">
    <property type="entry name" value="NA(+)-TRANSLOCATING NADH-QUINONE REDUCTASE SUBUNIT A"/>
    <property type="match status" value="1"/>
</dbReference>
<keyword evidence="6 8" id="KW-0830">Ubiquinone</keyword>
<evidence type="ECO:0000259" key="9">
    <source>
        <dbReference type="Pfam" id="PF05896"/>
    </source>
</evidence>
<feature type="domain" description="NqrA N-terminal barrel-sandwich hybrid" evidence="9">
    <location>
        <begin position="3"/>
        <end position="95"/>
    </location>
</feature>